<gene>
    <name evidence="2" type="ORF">LCGC14_1178900</name>
</gene>
<name>A0A0F9MAJ5_9ZZZZ</name>
<evidence type="ECO:0000256" key="1">
    <source>
        <dbReference type="SAM" id="MobiDB-lite"/>
    </source>
</evidence>
<protein>
    <submittedName>
        <fullName evidence="2">Uncharacterized protein</fullName>
    </submittedName>
</protein>
<feature type="region of interest" description="Disordered" evidence="1">
    <location>
        <begin position="1"/>
        <end position="44"/>
    </location>
</feature>
<dbReference type="AlphaFoldDB" id="A0A0F9MAJ5"/>
<feature type="compositionally biased region" description="Basic and acidic residues" evidence="1">
    <location>
        <begin position="1"/>
        <end position="15"/>
    </location>
</feature>
<dbReference type="PROSITE" id="PS50096">
    <property type="entry name" value="IQ"/>
    <property type="match status" value="1"/>
</dbReference>
<reference evidence="2" key="1">
    <citation type="journal article" date="2015" name="Nature">
        <title>Complex archaea that bridge the gap between prokaryotes and eukaryotes.</title>
        <authorList>
            <person name="Spang A."/>
            <person name="Saw J.H."/>
            <person name="Jorgensen S.L."/>
            <person name="Zaremba-Niedzwiedzka K."/>
            <person name="Martijn J."/>
            <person name="Lind A.E."/>
            <person name="van Eijk R."/>
            <person name="Schleper C."/>
            <person name="Guy L."/>
            <person name="Ettema T.J."/>
        </authorList>
    </citation>
    <scope>NUCLEOTIDE SEQUENCE</scope>
</reference>
<evidence type="ECO:0000313" key="2">
    <source>
        <dbReference type="EMBL" id="KKM96346.1"/>
    </source>
</evidence>
<sequence length="121" mass="13602">MSDHLDAADKLDAYQKKYQQTPKGREAEKKYKGTPKGKGAVQRWRDSEKGYIARKRYRMSEKGKATKQRYEDQVHEFELIQLRIDSGACVSCGVNRATTAIGRFPVCGLCKAQISKNGSVG</sequence>
<comment type="caution">
    <text evidence="2">The sequence shown here is derived from an EMBL/GenBank/DDBJ whole genome shotgun (WGS) entry which is preliminary data.</text>
</comment>
<proteinExistence type="predicted"/>
<accession>A0A0F9MAJ5</accession>
<organism evidence="2">
    <name type="scientific">marine sediment metagenome</name>
    <dbReference type="NCBI Taxonomy" id="412755"/>
    <lineage>
        <taxon>unclassified sequences</taxon>
        <taxon>metagenomes</taxon>
        <taxon>ecological metagenomes</taxon>
    </lineage>
</organism>
<dbReference type="EMBL" id="LAZR01005893">
    <property type="protein sequence ID" value="KKM96346.1"/>
    <property type="molecule type" value="Genomic_DNA"/>
</dbReference>